<dbReference type="EMBL" id="VDFQ02000006">
    <property type="protein sequence ID" value="KAA1419962.1"/>
    <property type="molecule type" value="Genomic_DNA"/>
</dbReference>
<gene>
    <name evidence="3" type="ORF">FE697_018900</name>
</gene>
<keyword evidence="1" id="KW-0812">Transmembrane</keyword>
<dbReference type="Proteomes" id="UP000307768">
    <property type="component" value="Unassembled WGS sequence"/>
</dbReference>
<sequence>MRARVIAGRGRVVRRGESGASSLELVILAPFVMMLMMLIVAFARYAQAENLVDQAARDAARAATAQNDRTAVAQIAAQTVTSTMDDAPQSCRDTASAGTPVLNGKAFVVPDPDDIDEVASVTVTVSCTLSTGDLSFFPFWDINVERSFTSPLDRYRGYR</sequence>
<comment type="caution">
    <text evidence="3">The sequence shown here is derived from an EMBL/GenBank/DDBJ whole genome shotgun (WGS) entry which is preliminary data.</text>
</comment>
<evidence type="ECO:0000313" key="3">
    <source>
        <dbReference type="EMBL" id="KAA1419962.1"/>
    </source>
</evidence>
<accession>A0A5Q6RPK6</accession>
<feature type="domain" description="TadE-like" evidence="2">
    <location>
        <begin position="19"/>
        <end position="61"/>
    </location>
</feature>
<evidence type="ECO:0000256" key="1">
    <source>
        <dbReference type="SAM" id="Phobius"/>
    </source>
</evidence>
<dbReference type="OrthoDB" id="4869119at2"/>
<reference evidence="3 4" key="1">
    <citation type="submission" date="2019-09" db="EMBL/GenBank/DDBJ databases">
        <title>Mumia zhuanghuii sp. nov. isolated from the intestinal contents of plateau pika (Ochotona curzoniae) in the Qinghai-Tibet plateau of China.</title>
        <authorList>
            <person name="Tian Z."/>
        </authorList>
    </citation>
    <scope>NUCLEOTIDE SEQUENCE [LARGE SCALE GENOMIC DNA]</scope>
    <source>
        <strain evidence="4">350</strain>
    </source>
</reference>
<keyword evidence="1" id="KW-0472">Membrane</keyword>
<evidence type="ECO:0000313" key="4">
    <source>
        <dbReference type="Proteomes" id="UP000307768"/>
    </source>
</evidence>
<keyword evidence="1" id="KW-1133">Transmembrane helix</keyword>
<evidence type="ECO:0000259" key="2">
    <source>
        <dbReference type="Pfam" id="PF07811"/>
    </source>
</evidence>
<proteinExistence type="predicted"/>
<name>A0A5Q6RPK6_9ACTN</name>
<dbReference type="AlphaFoldDB" id="A0A5Q6RPK6"/>
<dbReference type="RefSeq" id="WP_149771186.1">
    <property type="nucleotide sequence ID" value="NZ_VDFQ02000006.1"/>
</dbReference>
<dbReference type="InterPro" id="IPR012495">
    <property type="entry name" value="TadE-like_dom"/>
</dbReference>
<organism evidence="3 4">
    <name type="scientific">Mumia zhuanghuii</name>
    <dbReference type="NCBI Taxonomy" id="2585211"/>
    <lineage>
        <taxon>Bacteria</taxon>
        <taxon>Bacillati</taxon>
        <taxon>Actinomycetota</taxon>
        <taxon>Actinomycetes</taxon>
        <taxon>Propionibacteriales</taxon>
        <taxon>Nocardioidaceae</taxon>
        <taxon>Mumia</taxon>
    </lineage>
</organism>
<dbReference type="Pfam" id="PF07811">
    <property type="entry name" value="TadE"/>
    <property type="match status" value="1"/>
</dbReference>
<protein>
    <submittedName>
        <fullName evidence="3">Pilus assembly protein</fullName>
    </submittedName>
</protein>
<feature type="transmembrane region" description="Helical" evidence="1">
    <location>
        <begin position="21"/>
        <end position="43"/>
    </location>
</feature>